<dbReference type="Pfam" id="PF13609">
    <property type="entry name" value="Porin_4"/>
    <property type="match status" value="1"/>
</dbReference>
<evidence type="ECO:0000256" key="2">
    <source>
        <dbReference type="ARBA" id="ARBA00011233"/>
    </source>
</evidence>
<dbReference type="PANTHER" id="PTHR34501">
    <property type="entry name" value="PROTEIN YDDL-RELATED"/>
    <property type="match status" value="1"/>
</dbReference>
<reference evidence="13 14" key="5">
    <citation type="journal article" date="2011" name="ISME J.">
        <title>Dual transcriptional profiling of a bacterial/fungal confrontation: Collimonas fungivorans versus Aspergillus niger.</title>
        <authorList>
            <person name="Mela F."/>
            <person name="Fritsche K."/>
            <person name="de Boer W."/>
            <person name="van Veen J.A."/>
            <person name="de Graaff L.H."/>
            <person name="van den Berg M."/>
            <person name="Leveau J.H."/>
        </authorList>
    </citation>
    <scope>NUCLEOTIDE SEQUENCE [LARGE SCALE GENOMIC DNA]</scope>
    <source>
        <strain evidence="13 14">Ter331</strain>
    </source>
</reference>
<reference evidence="13 14" key="4">
    <citation type="journal article" date="2010" name="Environ. Microbiol.">
        <title>The bacterial genus Collimonas: mycophagy, weathering and other adaptive solutions to life in oligotrophic soil environments.</title>
        <authorList>
            <person name="Leveau J.H."/>
            <person name="Uroz S."/>
            <person name="de Boer W."/>
        </authorList>
    </citation>
    <scope>NUCLEOTIDE SEQUENCE [LARGE SCALE GENOMIC DNA]</scope>
    <source>
        <strain evidence="13 14">Ter331</strain>
    </source>
</reference>
<reference evidence="13 14" key="3">
    <citation type="journal article" date="2008" name="FEMS Microbiol. Ecol.">
        <title>Identification and characterization of genes underlying chitinolysis in Collimonas fungivorans Ter331.</title>
        <authorList>
            <person name="Fritsche K."/>
            <person name="de Boer W."/>
            <person name="Gerards S."/>
            <person name="van den Berg M."/>
            <person name="van Veen J.A."/>
            <person name="Leveau J.H."/>
        </authorList>
    </citation>
    <scope>NUCLEOTIDE SEQUENCE [LARGE SCALE GENOMIC DNA]</scope>
    <source>
        <strain evidence="13 14">Ter331</strain>
    </source>
</reference>
<feature type="chain" id="PRO_5003396759" evidence="11">
    <location>
        <begin position="44"/>
        <end position="378"/>
    </location>
</feature>
<dbReference type="KEGG" id="cfu:CFU_4434"/>
<reference evidence="14" key="6">
    <citation type="submission" date="2011-05" db="EMBL/GenBank/DDBJ databases">
        <title>Complete sequence of Collimonas fungivorans Ter331.</title>
        <authorList>
            <person name="Leveau J.H."/>
        </authorList>
    </citation>
    <scope>NUCLEOTIDE SEQUENCE [LARGE SCALE GENOMIC DNA]</scope>
    <source>
        <strain evidence="14">Ter331</strain>
    </source>
</reference>
<feature type="domain" description="Porin" evidence="12">
    <location>
        <begin position="30"/>
        <end position="350"/>
    </location>
</feature>
<evidence type="ECO:0000256" key="11">
    <source>
        <dbReference type="SAM" id="SignalP"/>
    </source>
</evidence>
<evidence type="ECO:0000256" key="9">
    <source>
        <dbReference type="ARBA" id="ARBA00023136"/>
    </source>
</evidence>
<dbReference type="GO" id="GO:0046930">
    <property type="term" value="C:pore complex"/>
    <property type="evidence" value="ECO:0007669"/>
    <property type="project" value="UniProtKB-KW"/>
</dbReference>
<dbReference type="AlphaFoldDB" id="G0AFT5"/>
<proteinExistence type="predicted"/>
<evidence type="ECO:0000256" key="5">
    <source>
        <dbReference type="ARBA" id="ARBA00022692"/>
    </source>
</evidence>
<dbReference type="GO" id="GO:0009279">
    <property type="term" value="C:cell outer membrane"/>
    <property type="evidence" value="ECO:0007669"/>
    <property type="project" value="UniProtKB-SubCell"/>
</dbReference>
<keyword evidence="10" id="KW-0998">Cell outer membrane</keyword>
<evidence type="ECO:0000313" key="14">
    <source>
        <dbReference type="Proteomes" id="UP000008392"/>
    </source>
</evidence>
<dbReference type="PRINTS" id="PR00184">
    <property type="entry name" value="NEISSPPORIN"/>
</dbReference>
<keyword evidence="4" id="KW-1134">Transmembrane beta strand</keyword>
<keyword evidence="6 11" id="KW-0732">Signal</keyword>
<evidence type="ECO:0000313" key="13">
    <source>
        <dbReference type="EMBL" id="AEK64255.1"/>
    </source>
</evidence>
<evidence type="ECO:0000256" key="1">
    <source>
        <dbReference type="ARBA" id="ARBA00004571"/>
    </source>
</evidence>
<dbReference type="Gene3D" id="2.40.160.10">
    <property type="entry name" value="Porin"/>
    <property type="match status" value="1"/>
</dbReference>
<evidence type="ECO:0000256" key="10">
    <source>
        <dbReference type="ARBA" id="ARBA00023237"/>
    </source>
</evidence>
<dbReference type="PRINTS" id="PR00182">
    <property type="entry name" value="ECOLNEIPORIN"/>
</dbReference>
<dbReference type="InterPro" id="IPR033900">
    <property type="entry name" value="Gram_neg_porin_domain"/>
</dbReference>
<dbReference type="GO" id="GO:0015288">
    <property type="term" value="F:porin activity"/>
    <property type="evidence" value="ECO:0007669"/>
    <property type="project" value="UniProtKB-KW"/>
</dbReference>
<accession>G0AFT5</accession>
<comment type="subcellular location">
    <subcellularLocation>
        <location evidence="1">Cell outer membrane</location>
        <topology evidence="1">Multi-pass membrane protein</topology>
    </subcellularLocation>
</comment>
<reference evidence="13 14" key="2">
    <citation type="journal article" date="2006" name="J. Microbiol. Methods">
        <title>Genomic flank-sequencing of plasposon insertion sites for rapid identification of functional genes.</title>
        <authorList>
            <person name="Leveau J.H."/>
            <person name="Gerards S."/>
            <person name="Fritsche K."/>
            <person name="Zondag G."/>
            <person name="van Veen J.A."/>
        </authorList>
    </citation>
    <scope>NUCLEOTIDE SEQUENCE [LARGE SCALE GENOMIC DNA]</scope>
    <source>
        <strain evidence="13 14">Ter331</strain>
    </source>
</reference>
<keyword evidence="5" id="KW-0812">Transmembrane</keyword>
<dbReference type="EMBL" id="CP002745">
    <property type="protein sequence ID" value="AEK64255.1"/>
    <property type="molecule type" value="Genomic_DNA"/>
</dbReference>
<dbReference type="InterPro" id="IPR001702">
    <property type="entry name" value="Porin_Gram-ve"/>
</dbReference>
<feature type="signal peptide" evidence="11">
    <location>
        <begin position="1"/>
        <end position="43"/>
    </location>
</feature>
<reference evidence="13 14" key="1">
    <citation type="journal article" date="2004" name="Environ. Microbiol.">
        <title>Phylogeny-function analysis of (meta)genomic libraries: screening for expression of ribosomal RNA genes by large-insert library fluorescent in situ hybridization (LIL-FISH).</title>
        <authorList>
            <person name="Leveau J.H."/>
            <person name="Gerards S."/>
            <person name="de Boer W."/>
            <person name="van Veen J.A."/>
        </authorList>
    </citation>
    <scope>NUCLEOTIDE SEQUENCE [LARGE SCALE GENOMIC DNA]</scope>
    <source>
        <strain evidence="13 14">Ter331</strain>
    </source>
</reference>
<evidence type="ECO:0000256" key="8">
    <source>
        <dbReference type="ARBA" id="ARBA00023114"/>
    </source>
</evidence>
<dbReference type="SUPFAM" id="SSF56935">
    <property type="entry name" value="Porins"/>
    <property type="match status" value="1"/>
</dbReference>
<dbReference type="PANTHER" id="PTHR34501:SF9">
    <property type="entry name" value="MAJOR OUTER MEMBRANE PROTEIN P.IA"/>
    <property type="match status" value="1"/>
</dbReference>
<dbReference type="Proteomes" id="UP000008392">
    <property type="component" value="Chromosome"/>
</dbReference>
<organism evidence="13 14">
    <name type="scientific">Collimonas fungivorans (strain Ter331)</name>
    <dbReference type="NCBI Taxonomy" id="1005048"/>
    <lineage>
        <taxon>Bacteria</taxon>
        <taxon>Pseudomonadati</taxon>
        <taxon>Pseudomonadota</taxon>
        <taxon>Betaproteobacteria</taxon>
        <taxon>Burkholderiales</taxon>
        <taxon>Oxalobacteraceae</taxon>
        <taxon>Collimonas</taxon>
    </lineage>
</organism>
<dbReference type="GO" id="GO:0034220">
    <property type="term" value="P:monoatomic ion transmembrane transport"/>
    <property type="evidence" value="ECO:0007669"/>
    <property type="project" value="InterPro"/>
</dbReference>
<dbReference type="HOGENOM" id="CLU_038238_2_0_4"/>
<keyword evidence="7" id="KW-0406">Ion transport</keyword>
<dbReference type="InterPro" id="IPR050298">
    <property type="entry name" value="Gram-neg_bact_OMP"/>
</dbReference>
<dbReference type="InterPro" id="IPR023614">
    <property type="entry name" value="Porin_dom_sf"/>
</dbReference>
<keyword evidence="9" id="KW-0472">Membrane</keyword>
<keyword evidence="3" id="KW-0813">Transport</keyword>
<evidence type="ECO:0000259" key="12">
    <source>
        <dbReference type="Pfam" id="PF13609"/>
    </source>
</evidence>
<evidence type="ECO:0000256" key="7">
    <source>
        <dbReference type="ARBA" id="ARBA00023065"/>
    </source>
</evidence>
<protein>
    <submittedName>
        <fullName evidence="13">Porin, Gram-negative type</fullName>
    </submittedName>
</protein>
<evidence type="ECO:0000256" key="3">
    <source>
        <dbReference type="ARBA" id="ARBA00022448"/>
    </source>
</evidence>
<gene>
    <name evidence="13" type="ordered locus">CFU_4434</name>
</gene>
<keyword evidence="8" id="KW-0626">Porin</keyword>
<comment type="subunit">
    <text evidence="2">Homotrimer.</text>
</comment>
<sequence>MQLSRNRTANKKILHNGGTTMKRKYLAAATLAALGTLASGAYAQTSVTVYGIIDTGVEYVNNANANKDGLVRLSSGAMNTSRIGFRGTEDLGGGLKAVFQLENGFKTDTGEFDSAGLLFNRQANVGLEGSFGKVVLGRSFTTTYDFILPFDPMGYSAQYSWVTSAGATGGRKDGMPTNQPNIIKYQGKFGDFKLGATYGFGETAGSTSDSAKYDVGVGYESGPFRIAATFDRVNGTAASATNSAYDKATTIHLAGNYQLGSNLSLSLGYRNYKKTLASNAADLRSDFFWGGASYKVTPVVTLIGAIYYQNIKNVASGKDADPIMYSVRGKYALSKRTDLYLSAAYAKAKNSQLVGLSRDDIAYGSSQTGVIAGIQHRF</sequence>
<dbReference type="STRING" id="1005048.CFU_4434"/>
<evidence type="ECO:0000256" key="6">
    <source>
        <dbReference type="ARBA" id="ARBA00022729"/>
    </source>
</evidence>
<evidence type="ECO:0000256" key="4">
    <source>
        <dbReference type="ARBA" id="ARBA00022452"/>
    </source>
</evidence>
<keyword evidence="14" id="KW-1185">Reference proteome</keyword>
<name>G0AFT5_COLFT</name>
<dbReference type="eggNOG" id="COG3203">
    <property type="taxonomic scope" value="Bacteria"/>
</dbReference>
<dbReference type="CDD" id="cd00342">
    <property type="entry name" value="gram_neg_porins"/>
    <property type="match status" value="1"/>
</dbReference>
<dbReference type="InterPro" id="IPR002299">
    <property type="entry name" value="Porin_Neis"/>
</dbReference>